<keyword evidence="1" id="KW-0732">Signal</keyword>
<proteinExistence type="predicted"/>
<reference evidence="3" key="1">
    <citation type="submission" date="2016-10" db="EMBL/GenBank/DDBJ databases">
        <authorList>
            <person name="Varghese N."/>
            <person name="Submissions S."/>
        </authorList>
    </citation>
    <scope>NUCLEOTIDE SEQUENCE [LARGE SCALE GENOMIC DNA]</scope>
    <source>
        <strain evidence="3">DSM 4002</strain>
    </source>
</reference>
<sequence>MSKPTILFLSFVLFFCFQLSNAQTYKFQTSGYSVLQKNEKGKWGDWSELDLINIPITLDTSKHRIVVYTPMLQLYNILSYAEIEENKTDIIYSFECKDENGDACTLMIITRKQQGNRKQLYINYENRIYLYNI</sequence>
<dbReference type="eggNOG" id="ENOG5033MTB">
    <property type="taxonomic scope" value="Bacteria"/>
</dbReference>
<dbReference type="Proteomes" id="UP000182961">
    <property type="component" value="Unassembled WGS sequence"/>
</dbReference>
<feature type="chain" id="PRO_5010336858" evidence="1">
    <location>
        <begin position="23"/>
        <end position="133"/>
    </location>
</feature>
<evidence type="ECO:0000313" key="3">
    <source>
        <dbReference type="Proteomes" id="UP000182961"/>
    </source>
</evidence>
<name>A0A1I4TDF8_9FLAO</name>
<feature type="signal peptide" evidence="1">
    <location>
        <begin position="1"/>
        <end position="22"/>
    </location>
</feature>
<protein>
    <submittedName>
        <fullName evidence="2">Uncharacterized protein</fullName>
    </submittedName>
</protein>
<dbReference type="STRING" id="29536.FLB_08040"/>
<evidence type="ECO:0000313" key="2">
    <source>
        <dbReference type="EMBL" id="SFM74600.1"/>
    </source>
</evidence>
<accession>A0A1I4TDF8</accession>
<evidence type="ECO:0000256" key="1">
    <source>
        <dbReference type="SAM" id="SignalP"/>
    </source>
</evidence>
<dbReference type="EMBL" id="FOUT01000002">
    <property type="protein sequence ID" value="SFM74600.1"/>
    <property type="molecule type" value="Genomic_DNA"/>
</dbReference>
<gene>
    <name evidence="2" type="ORF">SAMN05444143_10271</name>
</gene>
<keyword evidence="3" id="KW-1185">Reference proteome</keyword>
<organism evidence="2 3">
    <name type="scientific">Flavobacterium succinicans</name>
    <dbReference type="NCBI Taxonomy" id="29536"/>
    <lineage>
        <taxon>Bacteria</taxon>
        <taxon>Pseudomonadati</taxon>
        <taxon>Bacteroidota</taxon>
        <taxon>Flavobacteriia</taxon>
        <taxon>Flavobacteriales</taxon>
        <taxon>Flavobacteriaceae</taxon>
        <taxon>Flavobacterium</taxon>
    </lineage>
</organism>
<dbReference type="RefSeq" id="WP_035717258.1">
    <property type="nucleotide sequence ID" value="NZ_CBCRUM010000008.1"/>
</dbReference>
<dbReference type="AlphaFoldDB" id="A0A1I4TDF8"/>